<feature type="domain" description="C2H2-type" evidence="2">
    <location>
        <begin position="13"/>
        <end position="38"/>
    </location>
</feature>
<accession>A0A0V0QWB3</accession>
<dbReference type="PROSITE" id="PS50157">
    <property type="entry name" value="ZINC_FINGER_C2H2_2"/>
    <property type="match status" value="1"/>
</dbReference>
<keyword evidence="1" id="KW-0862">Zinc</keyword>
<reference evidence="3 4" key="1">
    <citation type="journal article" date="2015" name="Sci. Rep.">
        <title>Genome of the facultative scuticociliatosis pathogen Pseudocohnilembus persalinus provides insight into its virulence through horizontal gene transfer.</title>
        <authorList>
            <person name="Xiong J."/>
            <person name="Wang G."/>
            <person name="Cheng J."/>
            <person name="Tian M."/>
            <person name="Pan X."/>
            <person name="Warren A."/>
            <person name="Jiang C."/>
            <person name="Yuan D."/>
            <person name="Miao W."/>
        </authorList>
    </citation>
    <scope>NUCLEOTIDE SEQUENCE [LARGE SCALE GENOMIC DNA]</scope>
    <source>
        <strain evidence="3">36N120E</strain>
    </source>
</reference>
<evidence type="ECO:0000256" key="1">
    <source>
        <dbReference type="PROSITE-ProRule" id="PRU00042"/>
    </source>
</evidence>
<protein>
    <recommendedName>
        <fullName evidence="2">C2H2-type domain-containing protein</fullName>
    </recommendedName>
</protein>
<sequence>MGKNNEKDELKQFVCKQPGCDKKYARYPSLYTHQKLKHPDMPIQSIIPTKNPVKQEQKIKKGSNPIAIREDLVNLLCNANFLMFFKEIKELNVFDDNLKEYFLPESSNFTKLDLDLIKKGKPNLLENVKAIIEEAMRNRQNMENSIISASGFIKQSSNYRFNDSVLESTTIFVPKHYVGFFVIAKELVKPLSEQFALEICYFFDKIILESAKLQGQTYRMFISVIQEYLNDLINANLDSFKKLGEFNEEIRKKFCNKFAYNLGQLFQLK</sequence>
<dbReference type="GO" id="GO:0008270">
    <property type="term" value="F:zinc ion binding"/>
    <property type="evidence" value="ECO:0007669"/>
    <property type="project" value="UniProtKB-KW"/>
</dbReference>
<dbReference type="Proteomes" id="UP000054937">
    <property type="component" value="Unassembled WGS sequence"/>
</dbReference>
<dbReference type="OrthoDB" id="10579144at2759"/>
<dbReference type="EMBL" id="LDAU01000094">
    <property type="protein sequence ID" value="KRX06607.1"/>
    <property type="molecule type" value="Genomic_DNA"/>
</dbReference>
<dbReference type="InParanoid" id="A0A0V0QWB3"/>
<keyword evidence="4" id="KW-1185">Reference proteome</keyword>
<dbReference type="PROSITE" id="PS00028">
    <property type="entry name" value="ZINC_FINGER_C2H2_1"/>
    <property type="match status" value="1"/>
</dbReference>
<dbReference type="OMA" id="KEFECEA"/>
<evidence type="ECO:0000313" key="3">
    <source>
        <dbReference type="EMBL" id="KRX06607.1"/>
    </source>
</evidence>
<evidence type="ECO:0000313" key="4">
    <source>
        <dbReference type="Proteomes" id="UP000054937"/>
    </source>
</evidence>
<keyword evidence="1" id="KW-0479">Metal-binding</keyword>
<dbReference type="Gene3D" id="3.30.160.60">
    <property type="entry name" value="Classic Zinc Finger"/>
    <property type="match status" value="1"/>
</dbReference>
<proteinExistence type="predicted"/>
<comment type="caution">
    <text evidence="3">The sequence shown here is derived from an EMBL/GenBank/DDBJ whole genome shotgun (WGS) entry which is preliminary data.</text>
</comment>
<keyword evidence="1" id="KW-0863">Zinc-finger</keyword>
<organism evidence="3 4">
    <name type="scientific">Pseudocohnilembus persalinus</name>
    <name type="common">Ciliate</name>
    <dbReference type="NCBI Taxonomy" id="266149"/>
    <lineage>
        <taxon>Eukaryota</taxon>
        <taxon>Sar</taxon>
        <taxon>Alveolata</taxon>
        <taxon>Ciliophora</taxon>
        <taxon>Intramacronucleata</taxon>
        <taxon>Oligohymenophorea</taxon>
        <taxon>Scuticociliatia</taxon>
        <taxon>Philasterida</taxon>
        <taxon>Pseudocohnilembidae</taxon>
        <taxon>Pseudocohnilembus</taxon>
    </lineage>
</organism>
<dbReference type="AlphaFoldDB" id="A0A0V0QWB3"/>
<dbReference type="InterPro" id="IPR013087">
    <property type="entry name" value="Znf_C2H2_type"/>
</dbReference>
<evidence type="ECO:0000259" key="2">
    <source>
        <dbReference type="PROSITE" id="PS50157"/>
    </source>
</evidence>
<name>A0A0V0QWB3_PSEPJ</name>
<dbReference type="SMART" id="SM00355">
    <property type="entry name" value="ZnF_C2H2"/>
    <property type="match status" value="1"/>
</dbReference>
<gene>
    <name evidence="3" type="ORF">PPERSA_13086</name>
</gene>